<protein>
    <submittedName>
        <fullName evidence="2">Uncharacterized protein</fullName>
    </submittedName>
</protein>
<evidence type="ECO:0000313" key="2">
    <source>
        <dbReference type="EMBL" id="KYD08015.1"/>
    </source>
</evidence>
<name>A0A150L6W5_9BACI</name>
<proteinExistence type="predicted"/>
<dbReference type="Proteomes" id="UP000075683">
    <property type="component" value="Unassembled WGS sequence"/>
</dbReference>
<gene>
    <name evidence="2" type="ORF">B4135_4171</name>
</gene>
<accession>A0A150L6W5</accession>
<feature type="region of interest" description="Disordered" evidence="1">
    <location>
        <begin position="1"/>
        <end position="42"/>
    </location>
</feature>
<comment type="caution">
    <text evidence="2">The sequence shown here is derived from an EMBL/GenBank/DDBJ whole genome shotgun (WGS) entry which is preliminary data.</text>
</comment>
<evidence type="ECO:0000313" key="3">
    <source>
        <dbReference type="Proteomes" id="UP000075683"/>
    </source>
</evidence>
<dbReference type="EMBL" id="LQYT01000143">
    <property type="protein sequence ID" value="KYD08015.1"/>
    <property type="molecule type" value="Genomic_DNA"/>
</dbReference>
<evidence type="ECO:0000256" key="1">
    <source>
        <dbReference type="SAM" id="MobiDB-lite"/>
    </source>
</evidence>
<organism evidence="2 3">
    <name type="scientific">Caldibacillus debilis</name>
    <dbReference type="NCBI Taxonomy" id="301148"/>
    <lineage>
        <taxon>Bacteria</taxon>
        <taxon>Bacillati</taxon>
        <taxon>Bacillota</taxon>
        <taxon>Bacilli</taxon>
        <taxon>Bacillales</taxon>
        <taxon>Bacillaceae</taxon>
        <taxon>Caldibacillus</taxon>
    </lineage>
</organism>
<reference evidence="2 3" key="1">
    <citation type="submission" date="2016-01" db="EMBL/GenBank/DDBJ databases">
        <title>Draft Genome Sequences of Seven Thermophilic Sporeformers Isolated from Foods.</title>
        <authorList>
            <person name="Berendsen E.M."/>
            <person name="Wells-Bennik M.H."/>
            <person name="Krawcyk A.O."/>
            <person name="De Jong A."/>
            <person name="Holsappel S."/>
            <person name="Eijlander R.T."/>
            <person name="Kuipers O.P."/>
        </authorList>
    </citation>
    <scope>NUCLEOTIDE SEQUENCE [LARGE SCALE GENOMIC DNA]</scope>
    <source>
        <strain evidence="2 3">B4135</strain>
    </source>
</reference>
<sequence>MPENAALRQTPDRLFSQWGPGRTSYRTGAGRPSRRQSRPSGLPTAKLLDAFRFGQVRSKIRLPVLRNQAFAISAFLQPLLFAQTHGLQLLDLRGEKIFIFSADELC</sequence>
<dbReference type="AlphaFoldDB" id="A0A150L6W5"/>